<evidence type="ECO:0000313" key="1">
    <source>
        <dbReference type="EMBL" id="AGM32108.1"/>
    </source>
</evidence>
<sequence length="60" mass="6610">MAGFLHVHVKQIAESPHSKLRLIATLIPDNLSESIDVSGSHVMKNNLTISFTLGDHLLDF</sequence>
<proteinExistence type="evidence at transcript level"/>
<dbReference type="EMBL" id="KC632294">
    <property type="protein sequence ID" value="AGM32108.1"/>
    <property type="molecule type" value="mRNA"/>
</dbReference>
<organism evidence="1">
    <name type="scientific">Coptotermes formosanus</name>
    <name type="common">Formosan subterranean termite</name>
    <dbReference type="NCBI Taxonomy" id="36987"/>
    <lineage>
        <taxon>Eukaryota</taxon>
        <taxon>Metazoa</taxon>
        <taxon>Ecdysozoa</taxon>
        <taxon>Arthropoda</taxon>
        <taxon>Hexapoda</taxon>
        <taxon>Insecta</taxon>
        <taxon>Pterygota</taxon>
        <taxon>Neoptera</taxon>
        <taxon>Polyneoptera</taxon>
        <taxon>Dictyoptera</taxon>
        <taxon>Blattodea</taxon>
        <taxon>Blattoidea</taxon>
        <taxon>Termitoidae</taxon>
        <taxon>Rhinotermitidae</taxon>
        <taxon>Coptotermes</taxon>
    </lineage>
</organism>
<reference evidence="1" key="1">
    <citation type="submission" date="2013-02" db="EMBL/GenBank/DDBJ databases">
        <title>Immune-Related transcriptome of Coptotermes formosanus Shiraki workers: the defense mechanism.</title>
        <authorList>
            <person name="Hussain A."/>
            <person name="Li Y.F."/>
            <person name="Wen S.Y."/>
        </authorList>
    </citation>
    <scope>NUCLEOTIDE SEQUENCE</scope>
</reference>
<protein>
    <submittedName>
        <fullName evidence="1">Uncharacterized protein</fullName>
    </submittedName>
</protein>
<accession>R4V2W3</accession>
<dbReference type="AlphaFoldDB" id="R4V2W3"/>
<name>R4V2W3_COPFO</name>